<proteinExistence type="predicted"/>
<feature type="compositionally biased region" description="Pro residues" evidence="1">
    <location>
        <begin position="1"/>
        <end position="11"/>
    </location>
</feature>
<reference evidence="2" key="2">
    <citation type="submission" date="2025-09" db="UniProtKB">
        <authorList>
            <consortium name="Ensembl"/>
        </authorList>
    </citation>
    <scope>IDENTIFICATION</scope>
</reference>
<protein>
    <submittedName>
        <fullName evidence="2">Uncharacterized protein</fullName>
    </submittedName>
</protein>
<name>A0A8C3IJX4_CHRPI</name>
<dbReference type="AlphaFoldDB" id="A0A8C3IJX4"/>
<feature type="compositionally biased region" description="Low complexity" evidence="1">
    <location>
        <begin position="60"/>
        <end position="71"/>
    </location>
</feature>
<evidence type="ECO:0000313" key="2">
    <source>
        <dbReference type="Ensembl" id="ENSCPBP00000034082.1"/>
    </source>
</evidence>
<reference evidence="2" key="1">
    <citation type="submission" date="2025-08" db="UniProtKB">
        <authorList>
            <consortium name="Ensembl"/>
        </authorList>
    </citation>
    <scope>IDENTIFICATION</scope>
</reference>
<accession>A0A8C3IJX4</accession>
<sequence length="174" mass="19158">MRAPGTPPPRGLLPSQTNGSPDAWVPSPISSPPPLGLPAAGAGSLPPAPHNGTSRRQPHSPRGSPAPSSWGPSPPSLRGQQGCQPCRWVLWCLMKLEPWLKLLPQCWQSELSTKLRPQSGRSPVWVRWCCTRWELREKALPQSVQRKGFSPVWVRRCVARSELSPKRLPQSVHG</sequence>
<dbReference type="GeneTree" id="ENSGT01010000227101"/>
<evidence type="ECO:0000256" key="1">
    <source>
        <dbReference type="SAM" id="MobiDB-lite"/>
    </source>
</evidence>
<dbReference type="Proteomes" id="UP000694380">
    <property type="component" value="Unplaced"/>
</dbReference>
<evidence type="ECO:0000313" key="3">
    <source>
        <dbReference type="Proteomes" id="UP000694380"/>
    </source>
</evidence>
<feature type="region of interest" description="Disordered" evidence="1">
    <location>
        <begin position="1"/>
        <end position="77"/>
    </location>
</feature>
<dbReference type="Ensembl" id="ENSCPBT00000039977.1">
    <property type="protein sequence ID" value="ENSCPBP00000034082.1"/>
    <property type="gene ID" value="ENSCPBG00000023796.1"/>
</dbReference>
<keyword evidence="3" id="KW-1185">Reference proteome</keyword>
<organism evidence="2 3">
    <name type="scientific">Chrysemys picta bellii</name>
    <name type="common">Western painted turtle</name>
    <name type="synonym">Emys bellii</name>
    <dbReference type="NCBI Taxonomy" id="8478"/>
    <lineage>
        <taxon>Eukaryota</taxon>
        <taxon>Metazoa</taxon>
        <taxon>Chordata</taxon>
        <taxon>Craniata</taxon>
        <taxon>Vertebrata</taxon>
        <taxon>Euteleostomi</taxon>
        <taxon>Archelosauria</taxon>
        <taxon>Testudinata</taxon>
        <taxon>Testudines</taxon>
        <taxon>Cryptodira</taxon>
        <taxon>Durocryptodira</taxon>
        <taxon>Testudinoidea</taxon>
        <taxon>Emydidae</taxon>
        <taxon>Chrysemys</taxon>
    </lineage>
</organism>